<accession>A0ABP2YUK8</accession>
<name>A0ABP2YUK8_STASI</name>
<dbReference type="Gene3D" id="3.40.50.450">
    <property type="match status" value="1"/>
</dbReference>
<dbReference type="InterPro" id="IPR005269">
    <property type="entry name" value="LOG"/>
</dbReference>
<evidence type="ECO:0000313" key="4">
    <source>
        <dbReference type="Proteomes" id="UP000017131"/>
    </source>
</evidence>
<protein>
    <recommendedName>
        <fullName evidence="2">Cytokinin riboside 5'-monophosphate phosphoribohydrolase</fullName>
        <ecNumber evidence="2">3.2.2.n1</ecNumber>
    </recommendedName>
</protein>
<keyword evidence="2" id="KW-0378">Hydrolase</keyword>
<sequence length="191" mass="20958">MSKLKRIAVFCGASRGKDKVYMEQGYALGKYMAENGYTLVYGAGSVGVMGAISNGVLDNGGEAIGVMPKSLDDKEITSQRLTDLVLVDSLHGRKAKMSELADAFILAPGGAGSLEEFFETYSWAQIGIHDKPMAVFNINNFFEPLQQLIESMIEAGFIDDKYRGLAPLYDNLDDLFDGLEHYRSVGTRTYD</sequence>
<dbReference type="PANTHER" id="PTHR31223:SF70">
    <property type="entry name" value="LOG FAMILY PROTEIN YJL055W"/>
    <property type="match status" value="1"/>
</dbReference>
<comment type="similarity">
    <text evidence="1 2">Belongs to the LOG family.</text>
</comment>
<evidence type="ECO:0000313" key="3">
    <source>
        <dbReference type="EMBL" id="ERS93719.1"/>
    </source>
</evidence>
<evidence type="ECO:0000256" key="1">
    <source>
        <dbReference type="ARBA" id="ARBA00006763"/>
    </source>
</evidence>
<evidence type="ECO:0000256" key="2">
    <source>
        <dbReference type="RuleBase" id="RU363015"/>
    </source>
</evidence>
<dbReference type="EMBL" id="AXDY01000004">
    <property type="protein sequence ID" value="ERS93719.1"/>
    <property type="molecule type" value="Genomic_DNA"/>
</dbReference>
<gene>
    <name evidence="3" type="ORF">SSIM_05855</name>
</gene>
<dbReference type="NCBIfam" id="TIGR00730">
    <property type="entry name" value="Rossman fold protein, TIGR00730 family"/>
    <property type="match status" value="1"/>
</dbReference>
<dbReference type="GeneID" id="77332411"/>
<proteinExistence type="inferred from homology"/>
<keyword evidence="2" id="KW-0203">Cytokinin biosynthesis</keyword>
<reference evidence="3 4" key="1">
    <citation type="journal article" date="2013" name="Genome Announc.">
        <title>Draft Genome Sequence of Staphylococcus simulans UMC-CNS-990, Isolated from a Case of Chronic Bovine Mastitis.</title>
        <authorList>
            <person name="Calcutt M.J."/>
            <person name="Foecking M.F."/>
            <person name="Hsieh H.Y."/>
            <person name="Perry J."/>
            <person name="Stewart G.C."/>
            <person name="Middleton J.R."/>
        </authorList>
    </citation>
    <scope>NUCLEOTIDE SEQUENCE [LARGE SCALE GENOMIC DNA]</scope>
    <source>
        <strain evidence="3 4">UMC-CNS-990</strain>
    </source>
</reference>
<dbReference type="RefSeq" id="WP_002481470.1">
    <property type="nucleotide sequence ID" value="NZ_AXDY01000004.1"/>
</dbReference>
<dbReference type="SUPFAM" id="SSF102405">
    <property type="entry name" value="MCP/YpsA-like"/>
    <property type="match status" value="1"/>
</dbReference>
<dbReference type="EC" id="3.2.2.n1" evidence="2"/>
<organism evidence="3 4">
    <name type="scientific">Staphylococcus simulans UMC-CNS-990</name>
    <dbReference type="NCBI Taxonomy" id="1405498"/>
    <lineage>
        <taxon>Bacteria</taxon>
        <taxon>Bacillati</taxon>
        <taxon>Bacillota</taxon>
        <taxon>Bacilli</taxon>
        <taxon>Bacillales</taxon>
        <taxon>Staphylococcaceae</taxon>
        <taxon>Staphylococcus</taxon>
    </lineage>
</organism>
<comment type="caution">
    <text evidence="3">The sequence shown here is derived from an EMBL/GenBank/DDBJ whole genome shotgun (WGS) entry which is preliminary data.</text>
</comment>
<dbReference type="PANTHER" id="PTHR31223">
    <property type="entry name" value="LOG FAMILY PROTEIN YJL055W"/>
    <property type="match status" value="1"/>
</dbReference>
<dbReference type="Pfam" id="PF03641">
    <property type="entry name" value="Lysine_decarbox"/>
    <property type="match status" value="1"/>
</dbReference>
<dbReference type="Proteomes" id="UP000017131">
    <property type="component" value="Unassembled WGS sequence"/>
</dbReference>
<dbReference type="InterPro" id="IPR031100">
    <property type="entry name" value="LOG_fam"/>
</dbReference>
<keyword evidence="4" id="KW-1185">Reference proteome</keyword>